<organism evidence="2 3">
    <name type="scientific">Gossypium barbadense</name>
    <name type="common">Sea Island cotton</name>
    <name type="synonym">Hibiscus barbadensis</name>
    <dbReference type="NCBI Taxonomy" id="3634"/>
    <lineage>
        <taxon>Eukaryota</taxon>
        <taxon>Viridiplantae</taxon>
        <taxon>Streptophyta</taxon>
        <taxon>Embryophyta</taxon>
        <taxon>Tracheophyta</taxon>
        <taxon>Spermatophyta</taxon>
        <taxon>Magnoliopsida</taxon>
        <taxon>eudicotyledons</taxon>
        <taxon>Gunneridae</taxon>
        <taxon>Pentapetalae</taxon>
        <taxon>rosids</taxon>
        <taxon>malvids</taxon>
        <taxon>Malvales</taxon>
        <taxon>Malvaceae</taxon>
        <taxon>Malvoideae</taxon>
        <taxon>Gossypium</taxon>
    </lineage>
</organism>
<dbReference type="AlphaFoldDB" id="A0A2P5VSG4"/>
<dbReference type="Proteomes" id="UP000239757">
    <property type="component" value="Unassembled WGS sequence"/>
</dbReference>
<reference evidence="2 3" key="1">
    <citation type="submission" date="2015-01" db="EMBL/GenBank/DDBJ databases">
        <title>Genome of allotetraploid Gossypium barbadense reveals genomic plasticity and fiber elongation in cotton evolution.</title>
        <authorList>
            <person name="Chen X."/>
            <person name="Liu X."/>
            <person name="Zhao B."/>
            <person name="Zheng H."/>
            <person name="Hu Y."/>
            <person name="Lu G."/>
            <person name="Yang C."/>
            <person name="Chen J."/>
            <person name="Shan C."/>
            <person name="Zhang L."/>
            <person name="Zhou Y."/>
            <person name="Wang L."/>
            <person name="Guo W."/>
            <person name="Bai Y."/>
            <person name="Ruan J."/>
            <person name="Shangguan X."/>
            <person name="Mao Y."/>
            <person name="Jiang J."/>
            <person name="Zhu Y."/>
            <person name="Lei J."/>
            <person name="Kang H."/>
            <person name="Chen S."/>
            <person name="He X."/>
            <person name="Wang R."/>
            <person name="Wang Y."/>
            <person name="Chen J."/>
            <person name="Wang L."/>
            <person name="Yu S."/>
            <person name="Wang B."/>
            <person name="Wei J."/>
            <person name="Song S."/>
            <person name="Lu X."/>
            <person name="Gao Z."/>
            <person name="Gu W."/>
            <person name="Deng X."/>
            <person name="Ma D."/>
            <person name="Wang S."/>
            <person name="Liang W."/>
            <person name="Fang L."/>
            <person name="Cai C."/>
            <person name="Zhu X."/>
            <person name="Zhou B."/>
            <person name="Zhang Y."/>
            <person name="Chen Z."/>
            <person name="Xu S."/>
            <person name="Zhu R."/>
            <person name="Wang S."/>
            <person name="Zhang T."/>
            <person name="Zhao G."/>
        </authorList>
    </citation>
    <scope>NUCLEOTIDE SEQUENCE [LARGE SCALE GENOMIC DNA]</scope>
    <source>
        <strain evidence="3">cv. Xinhai21</strain>
        <tissue evidence="2">Leaf</tissue>
    </source>
</reference>
<evidence type="ECO:0000256" key="1">
    <source>
        <dbReference type="SAM" id="MobiDB-lite"/>
    </source>
</evidence>
<name>A0A2P5VSG4_GOSBA</name>
<feature type="region of interest" description="Disordered" evidence="1">
    <location>
        <begin position="20"/>
        <end position="60"/>
    </location>
</feature>
<feature type="region of interest" description="Disordered" evidence="1">
    <location>
        <begin position="444"/>
        <end position="476"/>
    </location>
</feature>
<evidence type="ECO:0000313" key="2">
    <source>
        <dbReference type="EMBL" id="PPR81763.1"/>
    </source>
</evidence>
<sequence>MEQLNTIVIQDEERLVAKPRPELVVSEGKNEVGQNEQKSEISSKDTHQPCSIHNKESTHDERRLRIEELDEWLTFKLRKHDKRKLRQNELNALPNQLQVRDKVLLDAVDTRIVTSEPKEETPLTVTSIFPYGTIEVNHPKLGTFKEEIFPNTGCDKLPWPCIETVEEPAKTTPAFATAVSITHGRTCQINIGMGEANKDRNNRATRPCAPTRPRNKGVGQMSNAPKFKIHESHGKKLGNTGVSPGRILYLPHMARRLPSPLRKNGKGHYPRDLPQKFATRQSGGTILDSTGPTLGTGLLYRLDRSVMTRFDDPGTVQFRLDSLVRQLSVPEFGTTLGLYTEEFMEENELYTLNLHIHHSLSLCWNALAPGSASYNPSRSKTSALPPSLRKGVISIGPYVTRLAQHFRLLSTAAQSSFLTLIGQLSPQGISSMLSMRMIDKHRRTYPPQYRLTQSAEEGDPKDISDDVPPHHEDPLS</sequence>
<protein>
    <submittedName>
        <fullName evidence="2">Uncharacterized protein</fullName>
    </submittedName>
</protein>
<gene>
    <name evidence="2" type="ORF">GOBAR_AA38951</name>
</gene>
<proteinExistence type="predicted"/>
<dbReference type="EMBL" id="KZ671152">
    <property type="protein sequence ID" value="PPR81763.1"/>
    <property type="molecule type" value="Genomic_DNA"/>
</dbReference>
<evidence type="ECO:0000313" key="3">
    <source>
        <dbReference type="Proteomes" id="UP000239757"/>
    </source>
</evidence>
<feature type="compositionally biased region" description="Basic and acidic residues" evidence="1">
    <location>
        <begin position="37"/>
        <end position="60"/>
    </location>
</feature>
<feature type="region of interest" description="Disordered" evidence="1">
    <location>
        <begin position="197"/>
        <end position="222"/>
    </location>
</feature>
<feature type="compositionally biased region" description="Basic and acidic residues" evidence="1">
    <location>
        <begin position="458"/>
        <end position="476"/>
    </location>
</feature>
<accession>A0A2P5VSG4</accession>